<proteinExistence type="predicted"/>
<dbReference type="AlphaFoldDB" id="A0A327JWT3"/>
<dbReference type="GO" id="GO:0004129">
    <property type="term" value="F:cytochrome-c oxidase activity"/>
    <property type="evidence" value="ECO:0007669"/>
    <property type="project" value="InterPro"/>
</dbReference>
<comment type="caution">
    <text evidence="2">The sequence shown here is derived from an EMBL/GenBank/DDBJ whole genome shotgun (WGS) entry which is preliminary data.</text>
</comment>
<dbReference type="PANTHER" id="PTHR11403">
    <property type="entry name" value="CYTOCHROME C OXIDASE SUBUNIT III"/>
    <property type="match status" value="1"/>
</dbReference>
<keyword evidence="3" id="KW-1185">Reference proteome</keyword>
<dbReference type="GO" id="GO:0019646">
    <property type="term" value="P:aerobic electron transport chain"/>
    <property type="evidence" value="ECO:0007669"/>
    <property type="project" value="InterPro"/>
</dbReference>
<evidence type="ECO:0000256" key="1">
    <source>
        <dbReference type="SAM" id="Phobius"/>
    </source>
</evidence>
<sequence length="81" mass="8616">TLVLIGSANTAILLTSSLTAALAVKAAEFGRSRLVVRLIAVTIALGLVFLALKGYEYHHDIKSHFVPGDPLFGLSEHAVIF</sequence>
<dbReference type="GO" id="GO:0016020">
    <property type="term" value="C:membrane"/>
    <property type="evidence" value="ECO:0007669"/>
    <property type="project" value="InterPro"/>
</dbReference>
<evidence type="ECO:0000313" key="2">
    <source>
        <dbReference type="EMBL" id="RAI30949.1"/>
    </source>
</evidence>
<dbReference type="InterPro" id="IPR035973">
    <property type="entry name" value="Cyt_c_oxidase_su3-like_sf"/>
</dbReference>
<evidence type="ECO:0000313" key="3">
    <source>
        <dbReference type="Proteomes" id="UP000249130"/>
    </source>
</evidence>
<dbReference type="PANTHER" id="PTHR11403:SF6">
    <property type="entry name" value="NITRIC OXIDE REDUCTASE SUBUNIT E"/>
    <property type="match status" value="1"/>
</dbReference>
<dbReference type="SUPFAM" id="SSF81452">
    <property type="entry name" value="Cytochrome c oxidase subunit III-like"/>
    <property type="match status" value="1"/>
</dbReference>
<keyword evidence="1" id="KW-1133">Transmembrane helix</keyword>
<name>A0A327JWT3_9BRAD</name>
<keyword evidence="1" id="KW-0472">Membrane</keyword>
<keyword evidence="1" id="KW-0812">Transmembrane</keyword>
<dbReference type="Gene3D" id="1.20.120.80">
    <property type="entry name" value="Cytochrome c oxidase, subunit III, four-helix bundle"/>
    <property type="match status" value="1"/>
</dbReference>
<dbReference type="InterPro" id="IPR024791">
    <property type="entry name" value="Cyt_c/ubiquinol_Oxase_su3"/>
</dbReference>
<organism evidence="2 3">
    <name type="scientific">Rhodoplanes roseus</name>
    <dbReference type="NCBI Taxonomy" id="29409"/>
    <lineage>
        <taxon>Bacteria</taxon>
        <taxon>Pseudomonadati</taxon>
        <taxon>Pseudomonadota</taxon>
        <taxon>Alphaproteobacteria</taxon>
        <taxon>Hyphomicrobiales</taxon>
        <taxon>Nitrobacteraceae</taxon>
        <taxon>Rhodoplanes</taxon>
    </lineage>
</organism>
<protein>
    <submittedName>
        <fullName evidence="2">Uncharacterized protein</fullName>
    </submittedName>
</protein>
<feature type="transmembrane region" description="Helical" evidence="1">
    <location>
        <begin position="36"/>
        <end position="55"/>
    </location>
</feature>
<feature type="non-terminal residue" evidence="2">
    <location>
        <position position="1"/>
    </location>
</feature>
<dbReference type="Proteomes" id="UP000249130">
    <property type="component" value="Unassembled WGS sequence"/>
</dbReference>
<gene>
    <name evidence="2" type="ORF">CH341_32905</name>
</gene>
<reference evidence="2 3" key="1">
    <citation type="submission" date="2017-07" db="EMBL/GenBank/DDBJ databases">
        <title>Draft Genome Sequences of Select Purple Nonsulfur Bacteria.</title>
        <authorList>
            <person name="Lasarre B."/>
            <person name="Mckinlay J.B."/>
        </authorList>
    </citation>
    <scope>NUCLEOTIDE SEQUENCE [LARGE SCALE GENOMIC DNA]</scope>
    <source>
        <strain evidence="2 3">DSM 5909</strain>
    </source>
</reference>
<accession>A0A327JWT3</accession>
<feature type="non-terminal residue" evidence="2">
    <location>
        <position position="81"/>
    </location>
</feature>
<dbReference type="EMBL" id="NPEX01000967">
    <property type="protein sequence ID" value="RAI30949.1"/>
    <property type="molecule type" value="Genomic_DNA"/>
</dbReference>
<dbReference type="InterPro" id="IPR013833">
    <property type="entry name" value="Cyt_c_oxidase_su3_a-hlx"/>
</dbReference>